<sequence length="46" mass="5124">METLLVGLIVLVIGNTSLLWYRIGRLEGRLTKVINGAKEEDEHDAS</sequence>
<feature type="transmembrane region" description="Helical" evidence="1">
    <location>
        <begin position="6"/>
        <end position="23"/>
    </location>
</feature>
<reference evidence="2" key="1">
    <citation type="journal article" date="2015" name="Nature">
        <title>Complex archaea that bridge the gap between prokaryotes and eukaryotes.</title>
        <authorList>
            <person name="Spang A."/>
            <person name="Saw J.H."/>
            <person name="Jorgensen S.L."/>
            <person name="Zaremba-Niedzwiedzka K."/>
            <person name="Martijn J."/>
            <person name="Lind A.E."/>
            <person name="van Eijk R."/>
            <person name="Schleper C."/>
            <person name="Guy L."/>
            <person name="Ettema T.J."/>
        </authorList>
    </citation>
    <scope>NUCLEOTIDE SEQUENCE</scope>
</reference>
<proteinExistence type="predicted"/>
<accession>A0A0F9Q620</accession>
<evidence type="ECO:0000313" key="2">
    <source>
        <dbReference type="EMBL" id="KKN37949.1"/>
    </source>
</evidence>
<comment type="caution">
    <text evidence="2">The sequence shown here is derived from an EMBL/GenBank/DDBJ whole genome shotgun (WGS) entry which is preliminary data.</text>
</comment>
<dbReference type="AlphaFoldDB" id="A0A0F9Q620"/>
<name>A0A0F9Q620_9ZZZZ</name>
<organism evidence="2">
    <name type="scientific">marine sediment metagenome</name>
    <dbReference type="NCBI Taxonomy" id="412755"/>
    <lineage>
        <taxon>unclassified sequences</taxon>
        <taxon>metagenomes</taxon>
        <taxon>ecological metagenomes</taxon>
    </lineage>
</organism>
<protein>
    <submittedName>
        <fullName evidence="2">Uncharacterized protein</fullName>
    </submittedName>
</protein>
<evidence type="ECO:0000256" key="1">
    <source>
        <dbReference type="SAM" id="Phobius"/>
    </source>
</evidence>
<keyword evidence="1" id="KW-1133">Transmembrane helix</keyword>
<gene>
    <name evidence="2" type="ORF">LCGC14_0758360</name>
</gene>
<keyword evidence="1" id="KW-0472">Membrane</keyword>
<keyword evidence="1" id="KW-0812">Transmembrane</keyword>
<dbReference type="EMBL" id="LAZR01001860">
    <property type="protein sequence ID" value="KKN37949.1"/>
    <property type="molecule type" value="Genomic_DNA"/>
</dbReference>